<keyword evidence="9" id="KW-0012">Acyltransferase</keyword>
<dbReference type="InterPro" id="IPR013751">
    <property type="entry name" value="ACP_syn_III_N"/>
</dbReference>
<protein>
    <submittedName>
        <fullName evidence="12">3-oxoacyl-ACP synthase</fullName>
    </submittedName>
</protein>
<dbReference type="PATRIC" id="fig|1423810.4.peg.173"/>
<comment type="similarity">
    <text evidence="2">Belongs to the thiolase-like superfamily. FabH family.</text>
</comment>
<dbReference type="SUPFAM" id="SSF53901">
    <property type="entry name" value="Thiolase-like"/>
    <property type="match status" value="1"/>
</dbReference>
<evidence type="ECO:0000256" key="2">
    <source>
        <dbReference type="ARBA" id="ARBA00008642"/>
    </source>
</evidence>
<evidence type="ECO:0000256" key="9">
    <source>
        <dbReference type="ARBA" id="ARBA00023315"/>
    </source>
</evidence>
<dbReference type="OrthoDB" id="9815506at2"/>
<dbReference type="Gene3D" id="3.40.47.10">
    <property type="match status" value="1"/>
</dbReference>
<dbReference type="NCBIfam" id="TIGR00747">
    <property type="entry name" value="fabH"/>
    <property type="match status" value="1"/>
</dbReference>
<keyword evidence="8" id="KW-0275">Fatty acid biosynthesis</keyword>
<gene>
    <name evidence="12" type="ORF">FD19_GL000169</name>
</gene>
<dbReference type="CDD" id="cd00830">
    <property type="entry name" value="KAS_III"/>
    <property type="match status" value="1"/>
</dbReference>
<dbReference type="InterPro" id="IPR013747">
    <property type="entry name" value="ACP_syn_III_C"/>
</dbReference>
<dbReference type="AlphaFoldDB" id="A0A0R2CJK4"/>
<evidence type="ECO:0000313" key="13">
    <source>
        <dbReference type="Proteomes" id="UP000051789"/>
    </source>
</evidence>
<keyword evidence="5" id="KW-0808">Transferase</keyword>
<evidence type="ECO:0000256" key="4">
    <source>
        <dbReference type="ARBA" id="ARBA00022516"/>
    </source>
</evidence>
<evidence type="ECO:0000256" key="5">
    <source>
        <dbReference type="ARBA" id="ARBA00022679"/>
    </source>
</evidence>
<reference evidence="12 13" key="1">
    <citation type="journal article" date="2015" name="Genome Announc.">
        <title>Expanding the biotechnology potential of lactobacilli through comparative genomics of 213 strains and associated genera.</title>
        <authorList>
            <person name="Sun Z."/>
            <person name="Harris H.M."/>
            <person name="McCann A."/>
            <person name="Guo C."/>
            <person name="Argimon S."/>
            <person name="Zhang W."/>
            <person name="Yang X."/>
            <person name="Jeffery I.B."/>
            <person name="Cooney J.C."/>
            <person name="Kagawa T.F."/>
            <person name="Liu W."/>
            <person name="Song Y."/>
            <person name="Salvetti E."/>
            <person name="Wrobel A."/>
            <person name="Rasinkangas P."/>
            <person name="Parkhill J."/>
            <person name="Rea M.C."/>
            <person name="O'Sullivan O."/>
            <person name="Ritari J."/>
            <person name="Douillard F.P."/>
            <person name="Paul Ross R."/>
            <person name="Yang R."/>
            <person name="Briner A.E."/>
            <person name="Felis G.E."/>
            <person name="de Vos W.M."/>
            <person name="Barrangou R."/>
            <person name="Klaenhammer T.R."/>
            <person name="Caufield P.W."/>
            <person name="Cui Y."/>
            <person name="Zhang H."/>
            <person name="O'Toole P.W."/>
        </authorList>
    </citation>
    <scope>NUCLEOTIDE SEQUENCE [LARGE SCALE GENOMIC DNA]</scope>
    <source>
        <strain evidence="12 13">DSM 22698</strain>
    </source>
</reference>
<evidence type="ECO:0000259" key="10">
    <source>
        <dbReference type="Pfam" id="PF08541"/>
    </source>
</evidence>
<keyword evidence="3" id="KW-0963">Cytoplasm</keyword>
<feature type="domain" description="Beta-ketoacyl-[acyl-carrier-protein] synthase III C-terminal" evidence="10">
    <location>
        <begin position="233"/>
        <end position="322"/>
    </location>
</feature>
<dbReference type="PANTHER" id="PTHR34069">
    <property type="entry name" value="3-OXOACYL-[ACYL-CARRIER-PROTEIN] SYNTHASE 3"/>
    <property type="match status" value="1"/>
</dbReference>
<dbReference type="Pfam" id="PF08541">
    <property type="entry name" value="ACP_syn_III_C"/>
    <property type="match status" value="1"/>
</dbReference>
<name>A0A0R2CJK4_9LACO</name>
<sequence>MGLTIIGSASAVPAQVVTNDELTRLMTTSDEWIQQRTGIARRHVARTETTDSLAIDVARQLLEQTGVMAAQVGLILVATMSPTYTMPSVAAMVAGAVGAHAAMTADISTACTGFVAALSTAHALALARQTRYVLVIGAEVLTKIVDWHDRSTAILFGDGAGGVMLDMAGTAGAYLGDEFSTQGEHGLDLTADYSGNHSPFAEPQDGDPYFRMNGHAVYNFVVNDAPAVIERLLARTQTALADVDVVVFHQANARMLEHLARKLGLTAAQYPLNLQEYGNTAAASEPILLAELIATGRIQRGNKVLLCAFGGGLTVGAALIEY</sequence>
<keyword evidence="4" id="KW-0444">Lipid biosynthesis</keyword>
<keyword evidence="7" id="KW-0443">Lipid metabolism</keyword>
<evidence type="ECO:0000256" key="7">
    <source>
        <dbReference type="ARBA" id="ARBA00023098"/>
    </source>
</evidence>
<keyword evidence="13" id="KW-1185">Reference proteome</keyword>
<accession>A0A0R2CJK4</accession>
<dbReference type="RefSeq" id="WP_054749260.1">
    <property type="nucleotide sequence ID" value="NZ_AYZK01000001.1"/>
</dbReference>
<evidence type="ECO:0000256" key="3">
    <source>
        <dbReference type="ARBA" id="ARBA00022490"/>
    </source>
</evidence>
<dbReference type="InterPro" id="IPR016039">
    <property type="entry name" value="Thiolase-like"/>
</dbReference>
<dbReference type="Proteomes" id="UP000051789">
    <property type="component" value="Unassembled WGS sequence"/>
</dbReference>
<comment type="pathway">
    <text evidence="1">Lipid metabolism.</text>
</comment>
<evidence type="ECO:0000259" key="11">
    <source>
        <dbReference type="Pfam" id="PF08545"/>
    </source>
</evidence>
<dbReference type="NCBIfam" id="NF006829">
    <property type="entry name" value="PRK09352.1"/>
    <property type="match status" value="1"/>
</dbReference>
<evidence type="ECO:0000256" key="6">
    <source>
        <dbReference type="ARBA" id="ARBA00022832"/>
    </source>
</evidence>
<evidence type="ECO:0000256" key="8">
    <source>
        <dbReference type="ARBA" id="ARBA00023160"/>
    </source>
</evidence>
<comment type="caution">
    <text evidence="12">The sequence shown here is derived from an EMBL/GenBank/DDBJ whole genome shotgun (WGS) entry which is preliminary data.</text>
</comment>
<dbReference type="GO" id="GO:0006633">
    <property type="term" value="P:fatty acid biosynthetic process"/>
    <property type="evidence" value="ECO:0007669"/>
    <property type="project" value="UniProtKB-KW"/>
</dbReference>
<dbReference type="InterPro" id="IPR004655">
    <property type="entry name" value="FabH"/>
</dbReference>
<keyword evidence="6" id="KW-0276">Fatty acid metabolism</keyword>
<proteinExistence type="inferred from homology"/>
<dbReference type="EMBL" id="AYZK01000001">
    <property type="protein sequence ID" value="KRM87891.1"/>
    <property type="molecule type" value="Genomic_DNA"/>
</dbReference>
<dbReference type="STRING" id="1423810.FD19_GL000169"/>
<dbReference type="PANTHER" id="PTHR34069:SF2">
    <property type="entry name" value="BETA-KETOACYL-[ACYL-CARRIER-PROTEIN] SYNTHASE III"/>
    <property type="match status" value="1"/>
</dbReference>
<evidence type="ECO:0000313" key="12">
    <source>
        <dbReference type="EMBL" id="KRM87891.1"/>
    </source>
</evidence>
<evidence type="ECO:0000256" key="1">
    <source>
        <dbReference type="ARBA" id="ARBA00005189"/>
    </source>
</evidence>
<dbReference type="Pfam" id="PF08545">
    <property type="entry name" value="ACP_syn_III"/>
    <property type="match status" value="1"/>
</dbReference>
<dbReference type="GO" id="GO:0004315">
    <property type="term" value="F:3-oxoacyl-[acyl-carrier-protein] synthase activity"/>
    <property type="evidence" value="ECO:0007669"/>
    <property type="project" value="InterPro"/>
</dbReference>
<dbReference type="GO" id="GO:0044550">
    <property type="term" value="P:secondary metabolite biosynthetic process"/>
    <property type="evidence" value="ECO:0007669"/>
    <property type="project" value="TreeGrafter"/>
</dbReference>
<organism evidence="12 13">
    <name type="scientific">Lacticaseibacillus thailandensis DSM 22698 = JCM 13996</name>
    <dbReference type="NCBI Taxonomy" id="1423810"/>
    <lineage>
        <taxon>Bacteria</taxon>
        <taxon>Bacillati</taxon>
        <taxon>Bacillota</taxon>
        <taxon>Bacilli</taxon>
        <taxon>Lactobacillales</taxon>
        <taxon>Lactobacillaceae</taxon>
        <taxon>Lacticaseibacillus</taxon>
    </lineage>
</organism>
<feature type="domain" description="Beta-ketoacyl-[acyl-carrier-protein] synthase III N-terminal" evidence="11">
    <location>
        <begin position="106"/>
        <end position="175"/>
    </location>
</feature>